<proteinExistence type="predicted"/>
<dbReference type="AlphaFoldDB" id="A0AAD8LN65"/>
<dbReference type="Proteomes" id="UP001229421">
    <property type="component" value="Unassembled WGS sequence"/>
</dbReference>
<protein>
    <submittedName>
        <fullName evidence="1">Uncharacterized protein</fullName>
    </submittedName>
</protein>
<name>A0AAD8LN65_TARER</name>
<keyword evidence="2" id="KW-1185">Reference proteome</keyword>
<gene>
    <name evidence="1" type="ORF">QVD17_06297</name>
</gene>
<organism evidence="1 2">
    <name type="scientific">Tagetes erecta</name>
    <name type="common">African marigold</name>
    <dbReference type="NCBI Taxonomy" id="13708"/>
    <lineage>
        <taxon>Eukaryota</taxon>
        <taxon>Viridiplantae</taxon>
        <taxon>Streptophyta</taxon>
        <taxon>Embryophyta</taxon>
        <taxon>Tracheophyta</taxon>
        <taxon>Spermatophyta</taxon>
        <taxon>Magnoliopsida</taxon>
        <taxon>eudicotyledons</taxon>
        <taxon>Gunneridae</taxon>
        <taxon>Pentapetalae</taxon>
        <taxon>asterids</taxon>
        <taxon>campanulids</taxon>
        <taxon>Asterales</taxon>
        <taxon>Asteraceae</taxon>
        <taxon>Asteroideae</taxon>
        <taxon>Heliantheae alliance</taxon>
        <taxon>Tageteae</taxon>
        <taxon>Tagetes</taxon>
    </lineage>
</organism>
<sequence>MSDATSTWASKANELITNQCLWIMIKPTLQSGPALHPDDQQIISIQIYRAGDVIPILGATYDAKFDS</sequence>
<evidence type="ECO:0000313" key="1">
    <source>
        <dbReference type="EMBL" id="KAK1440470.1"/>
    </source>
</evidence>
<accession>A0AAD8LN65</accession>
<comment type="caution">
    <text evidence="1">The sequence shown here is derived from an EMBL/GenBank/DDBJ whole genome shotgun (WGS) entry which is preliminary data.</text>
</comment>
<evidence type="ECO:0000313" key="2">
    <source>
        <dbReference type="Proteomes" id="UP001229421"/>
    </source>
</evidence>
<dbReference type="EMBL" id="JAUHHV010000001">
    <property type="protein sequence ID" value="KAK1440470.1"/>
    <property type="molecule type" value="Genomic_DNA"/>
</dbReference>
<reference evidence="1" key="1">
    <citation type="journal article" date="2023" name="bioRxiv">
        <title>Improved chromosome-level genome assembly for marigold (Tagetes erecta).</title>
        <authorList>
            <person name="Jiang F."/>
            <person name="Yuan L."/>
            <person name="Wang S."/>
            <person name="Wang H."/>
            <person name="Xu D."/>
            <person name="Wang A."/>
            <person name="Fan W."/>
        </authorList>
    </citation>
    <scope>NUCLEOTIDE SEQUENCE</scope>
    <source>
        <strain evidence="1">WSJ</strain>
        <tissue evidence="1">Leaf</tissue>
    </source>
</reference>